<dbReference type="Proteomes" id="UP000185596">
    <property type="component" value="Unassembled WGS sequence"/>
</dbReference>
<proteinExistence type="predicted"/>
<comment type="caution">
    <text evidence="2">The sequence shown here is derived from an EMBL/GenBank/DDBJ whole genome shotgun (WGS) entry which is preliminary data.</text>
</comment>
<dbReference type="EMBL" id="MSIE01000099">
    <property type="protein sequence ID" value="OLF07958.1"/>
    <property type="molecule type" value="Genomic_DNA"/>
</dbReference>
<dbReference type="AlphaFoldDB" id="A0A1Q8C0S9"/>
<feature type="compositionally biased region" description="Low complexity" evidence="1">
    <location>
        <begin position="55"/>
        <end position="88"/>
    </location>
</feature>
<protein>
    <submittedName>
        <fullName evidence="2">Uncharacterized protein</fullName>
    </submittedName>
</protein>
<evidence type="ECO:0000256" key="1">
    <source>
        <dbReference type="SAM" id="MobiDB-lite"/>
    </source>
</evidence>
<feature type="region of interest" description="Disordered" evidence="1">
    <location>
        <begin position="40"/>
        <end position="88"/>
    </location>
</feature>
<reference evidence="2 3" key="1">
    <citation type="submission" date="2016-12" db="EMBL/GenBank/DDBJ databases">
        <title>The draft genome sequence of Actinophytocola sp. 11-183.</title>
        <authorList>
            <person name="Wang W."/>
            <person name="Yuan L."/>
        </authorList>
    </citation>
    <scope>NUCLEOTIDE SEQUENCE [LARGE SCALE GENOMIC DNA]</scope>
    <source>
        <strain evidence="2 3">11-183</strain>
    </source>
</reference>
<organism evidence="2 3">
    <name type="scientific">Actinophytocola xanthii</name>
    <dbReference type="NCBI Taxonomy" id="1912961"/>
    <lineage>
        <taxon>Bacteria</taxon>
        <taxon>Bacillati</taxon>
        <taxon>Actinomycetota</taxon>
        <taxon>Actinomycetes</taxon>
        <taxon>Pseudonocardiales</taxon>
        <taxon>Pseudonocardiaceae</taxon>
    </lineage>
</organism>
<accession>A0A1Q8C0S9</accession>
<evidence type="ECO:0000313" key="3">
    <source>
        <dbReference type="Proteomes" id="UP000185596"/>
    </source>
</evidence>
<sequence>MVRLVVGGRVGGPVTDARAVVGAGRGLVVLDGARDRLAGDGELGAATRSGPAPRTGWSSPDPTSPPTTQASTTTARTEHTTATARLRQ</sequence>
<name>A0A1Q8C0S9_9PSEU</name>
<keyword evidence="3" id="KW-1185">Reference proteome</keyword>
<dbReference type="STRING" id="1912961.BU204_34820"/>
<evidence type="ECO:0000313" key="2">
    <source>
        <dbReference type="EMBL" id="OLF07958.1"/>
    </source>
</evidence>
<gene>
    <name evidence="2" type="ORF">BU204_34820</name>
</gene>